<comment type="caution">
    <text evidence="1">The sequence shown here is derived from an EMBL/GenBank/DDBJ whole genome shotgun (WGS) entry which is preliminary data.</text>
</comment>
<dbReference type="Proteomes" id="UP000580861">
    <property type="component" value="Unassembled WGS sequence"/>
</dbReference>
<reference evidence="1 2" key="1">
    <citation type="submission" date="2020-08" db="EMBL/GenBank/DDBJ databases">
        <title>Sequencing the genomes of 1000 actinobacteria strains.</title>
        <authorList>
            <person name="Klenk H.-P."/>
        </authorList>
    </citation>
    <scope>NUCLEOTIDE SEQUENCE [LARGE SCALE GENOMIC DNA]</scope>
    <source>
        <strain evidence="1 2">DSM 45272</strain>
    </source>
</reference>
<keyword evidence="2" id="KW-1185">Reference proteome</keyword>
<proteinExistence type="predicted"/>
<accession>A0A841B5V8</accession>
<evidence type="ECO:0000313" key="1">
    <source>
        <dbReference type="EMBL" id="MBB5853962.1"/>
    </source>
</evidence>
<name>A0A841B5V8_9PSEU</name>
<protein>
    <submittedName>
        <fullName evidence="1">Uncharacterized protein</fullName>
    </submittedName>
</protein>
<gene>
    <name evidence="1" type="ORF">HDA45_004049</name>
</gene>
<dbReference type="RefSeq" id="WP_184897611.1">
    <property type="nucleotide sequence ID" value="NZ_JACHMX010000001.1"/>
</dbReference>
<sequence length="155" mass="16956">MTAVVAWLALVVAGLSLVWQMVAFGRSGSRVVTSIGIGVIRIDENGDKEYANLMTIANNGRLAVTISGIGFARLRRGGELHYLSPRRLNSIAPIKLDPGERFVINLDEVGVNFRPLLSEDGTSLEYGPAVRVGDHWLPKPSRFSRRRVLGRFSGP</sequence>
<dbReference type="EMBL" id="JACHMX010000001">
    <property type="protein sequence ID" value="MBB5853962.1"/>
    <property type="molecule type" value="Genomic_DNA"/>
</dbReference>
<evidence type="ECO:0000313" key="2">
    <source>
        <dbReference type="Proteomes" id="UP000580861"/>
    </source>
</evidence>
<organism evidence="1 2">
    <name type="scientific">Amycolatopsis umgeniensis</name>
    <dbReference type="NCBI Taxonomy" id="336628"/>
    <lineage>
        <taxon>Bacteria</taxon>
        <taxon>Bacillati</taxon>
        <taxon>Actinomycetota</taxon>
        <taxon>Actinomycetes</taxon>
        <taxon>Pseudonocardiales</taxon>
        <taxon>Pseudonocardiaceae</taxon>
        <taxon>Amycolatopsis</taxon>
    </lineage>
</organism>
<dbReference type="AlphaFoldDB" id="A0A841B5V8"/>